<protein>
    <recommendedName>
        <fullName evidence="6">50S ribosomal protein L19</fullName>
    </recommendedName>
</protein>
<dbReference type="GO" id="GO:0005840">
    <property type="term" value="C:ribosome"/>
    <property type="evidence" value="ECO:0007669"/>
    <property type="project" value="UniProtKB-KW"/>
</dbReference>
<dbReference type="SUPFAM" id="SSF50104">
    <property type="entry name" value="Translation proteins SH3-like domain"/>
    <property type="match status" value="1"/>
</dbReference>
<keyword evidence="5" id="KW-1185">Reference proteome</keyword>
<dbReference type="InterPro" id="IPR001857">
    <property type="entry name" value="Ribosomal_bL19"/>
</dbReference>
<evidence type="ECO:0000313" key="4">
    <source>
        <dbReference type="EMBL" id="KAK9822250.1"/>
    </source>
</evidence>
<dbReference type="PANTHER" id="PTHR15680">
    <property type="entry name" value="RIBOSOMAL PROTEIN L19"/>
    <property type="match status" value="1"/>
</dbReference>
<dbReference type="AlphaFoldDB" id="A0AAW1QLG1"/>
<evidence type="ECO:0000256" key="3">
    <source>
        <dbReference type="ARBA" id="ARBA00023274"/>
    </source>
</evidence>
<organism evidence="4 5">
    <name type="scientific">Elliptochloris bilobata</name>
    <dbReference type="NCBI Taxonomy" id="381761"/>
    <lineage>
        <taxon>Eukaryota</taxon>
        <taxon>Viridiplantae</taxon>
        <taxon>Chlorophyta</taxon>
        <taxon>core chlorophytes</taxon>
        <taxon>Trebouxiophyceae</taxon>
        <taxon>Trebouxiophyceae incertae sedis</taxon>
        <taxon>Elliptochloris clade</taxon>
        <taxon>Elliptochloris</taxon>
    </lineage>
</organism>
<dbReference type="PIRSF" id="PIRSF002191">
    <property type="entry name" value="Ribosomal_L19"/>
    <property type="match status" value="1"/>
</dbReference>
<comment type="caution">
    <text evidence="4">The sequence shown here is derived from an EMBL/GenBank/DDBJ whole genome shotgun (WGS) entry which is preliminary data.</text>
</comment>
<dbReference type="EMBL" id="JALJOU010000089">
    <property type="protein sequence ID" value="KAK9822250.1"/>
    <property type="molecule type" value="Genomic_DNA"/>
</dbReference>
<name>A0AAW1QLG1_9CHLO</name>
<evidence type="ECO:0000256" key="1">
    <source>
        <dbReference type="ARBA" id="ARBA00005781"/>
    </source>
</evidence>
<evidence type="ECO:0008006" key="6">
    <source>
        <dbReference type="Google" id="ProtNLM"/>
    </source>
</evidence>
<dbReference type="PRINTS" id="PR00061">
    <property type="entry name" value="RIBOSOMALL19"/>
</dbReference>
<keyword evidence="3" id="KW-0687">Ribonucleoprotein</keyword>
<comment type="similarity">
    <text evidence="1">Belongs to the bacterial ribosomal protein bL19 family.</text>
</comment>
<dbReference type="Pfam" id="PF01245">
    <property type="entry name" value="Ribosomal_L19"/>
    <property type="match status" value="1"/>
</dbReference>
<dbReference type="PANTHER" id="PTHR15680:SF9">
    <property type="entry name" value="LARGE RIBOSOMAL SUBUNIT PROTEIN BL19M"/>
    <property type="match status" value="1"/>
</dbReference>
<dbReference type="Proteomes" id="UP001445335">
    <property type="component" value="Unassembled WGS sequence"/>
</dbReference>
<sequence length="136" mass="16002">MPPWTPTRELRKRNFLPRRMGYMIKTLEQEAYEKALQDKSYPEFKPGDVVEVKLALPENQRRTIPVRGIVIAIRNRGIRTSFTILNNIPGGGNIERTFPLFCPTIQELRVVQKQRIKARRAKLYYLCDRKPSEFKV</sequence>
<dbReference type="GO" id="GO:0003735">
    <property type="term" value="F:structural constituent of ribosome"/>
    <property type="evidence" value="ECO:0007669"/>
    <property type="project" value="InterPro"/>
</dbReference>
<dbReference type="Gene3D" id="2.30.30.790">
    <property type="match status" value="1"/>
</dbReference>
<reference evidence="4 5" key="1">
    <citation type="journal article" date="2024" name="Nat. Commun.">
        <title>Phylogenomics reveals the evolutionary origins of lichenization in chlorophyte algae.</title>
        <authorList>
            <person name="Puginier C."/>
            <person name="Libourel C."/>
            <person name="Otte J."/>
            <person name="Skaloud P."/>
            <person name="Haon M."/>
            <person name="Grisel S."/>
            <person name="Petersen M."/>
            <person name="Berrin J.G."/>
            <person name="Delaux P.M."/>
            <person name="Dal Grande F."/>
            <person name="Keller J."/>
        </authorList>
    </citation>
    <scope>NUCLEOTIDE SEQUENCE [LARGE SCALE GENOMIC DNA]</scope>
    <source>
        <strain evidence="4 5">SAG 245.80</strain>
    </source>
</reference>
<proteinExistence type="inferred from homology"/>
<evidence type="ECO:0000256" key="2">
    <source>
        <dbReference type="ARBA" id="ARBA00022980"/>
    </source>
</evidence>
<keyword evidence="2" id="KW-0689">Ribosomal protein</keyword>
<dbReference type="InterPro" id="IPR038657">
    <property type="entry name" value="Ribosomal_bL19_sf"/>
</dbReference>
<gene>
    <name evidence="4" type="ORF">WJX81_006800</name>
</gene>
<dbReference type="GO" id="GO:1990904">
    <property type="term" value="C:ribonucleoprotein complex"/>
    <property type="evidence" value="ECO:0007669"/>
    <property type="project" value="UniProtKB-KW"/>
</dbReference>
<accession>A0AAW1QLG1</accession>
<dbReference type="GO" id="GO:0006412">
    <property type="term" value="P:translation"/>
    <property type="evidence" value="ECO:0007669"/>
    <property type="project" value="InterPro"/>
</dbReference>
<evidence type="ECO:0000313" key="5">
    <source>
        <dbReference type="Proteomes" id="UP001445335"/>
    </source>
</evidence>
<dbReference type="InterPro" id="IPR008991">
    <property type="entry name" value="Translation_prot_SH3-like_sf"/>
</dbReference>